<dbReference type="GO" id="GO:0016020">
    <property type="term" value="C:membrane"/>
    <property type="evidence" value="ECO:0007669"/>
    <property type="project" value="UniProtKB-SubCell"/>
</dbReference>
<name>A0A507BKG4_9PEZI</name>
<keyword evidence="9" id="KW-1185">Reference proteome</keyword>
<dbReference type="InParanoid" id="A0A507BKG4"/>
<comment type="caution">
    <text evidence="8">The sequence shown here is derived from an EMBL/GenBank/DDBJ whole genome shotgun (WGS) entry which is preliminary data.</text>
</comment>
<evidence type="ECO:0000256" key="4">
    <source>
        <dbReference type="ARBA" id="ARBA00023136"/>
    </source>
</evidence>
<feature type="compositionally biased region" description="Low complexity" evidence="5">
    <location>
        <begin position="208"/>
        <end position="246"/>
    </location>
</feature>
<comment type="subcellular location">
    <subcellularLocation>
        <location evidence="1">Membrane</location>
        <topology evidence="1">Multi-pass membrane protein</topology>
    </subcellularLocation>
</comment>
<dbReference type="Proteomes" id="UP000319257">
    <property type="component" value="Unassembled WGS sequence"/>
</dbReference>
<keyword evidence="4 6" id="KW-0472">Membrane</keyword>
<evidence type="ECO:0000256" key="3">
    <source>
        <dbReference type="ARBA" id="ARBA00022989"/>
    </source>
</evidence>
<evidence type="ECO:0000256" key="5">
    <source>
        <dbReference type="SAM" id="MobiDB-lite"/>
    </source>
</evidence>
<feature type="region of interest" description="Disordered" evidence="5">
    <location>
        <begin position="207"/>
        <end position="295"/>
    </location>
</feature>
<evidence type="ECO:0000313" key="9">
    <source>
        <dbReference type="Proteomes" id="UP000319257"/>
    </source>
</evidence>
<evidence type="ECO:0000259" key="7">
    <source>
        <dbReference type="Pfam" id="PF01284"/>
    </source>
</evidence>
<keyword evidence="3 6" id="KW-1133">Transmembrane helix</keyword>
<gene>
    <name evidence="8" type="ORF">E0L32_003316</name>
</gene>
<feature type="compositionally biased region" description="Low complexity" evidence="5">
    <location>
        <begin position="283"/>
        <end position="295"/>
    </location>
</feature>
<dbReference type="PANTHER" id="PTHR37451">
    <property type="entry name" value="MARVEL DOMAIN"/>
    <property type="match status" value="1"/>
</dbReference>
<feature type="transmembrane region" description="Helical" evidence="6">
    <location>
        <begin position="20"/>
        <end position="40"/>
    </location>
</feature>
<dbReference type="AlphaFoldDB" id="A0A507BKG4"/>
<protein>
    <recommendedName>
        <fullName evidence="7">MARVEL domain-containing protein</fullName>
    </recommendedName>
</protein>
<dbReference type="PANTHER" id="PTHR37451:SF4">
    <property type="entry name" value="MARVEL DOMAIN-CONTAINING PROTEIN"/>
    <property type="match status" value="1"/>
</dbReference>
<evidence type="ECO:0000256" key="6">
    <source>
        <dbReference type="SAM" id="Phobius"/>
    </source>
</evidence>
<evidence type="ECO:0000256" key="2">
    <source>
        <dbReference type="ARBA" id="ARBA00022692"/>
    </source>
</evidence>
<evidence type="ECO:0000313" key="8">
    <source>
        <dbReference type="EMBL" id="TPX17198.1"/>
    </source>
</evidence>
<organism evidence="8 9">
    <name type="scientific">Thyridium curvatum</name>
    <dbReference type="NCBI Taxonomy" id="1093900"/>
    <lineage>
        <taxon>Eukaryota</taxon>
        <taxon>Fungi</taxon>
        <taxon>Dikarya</taxon>
        <taxon>Ascomycota</taxon>
        <taxon>Pezizomycotina</taxon>
        <taxon>Sordariomycetes</taxon>
        <taxon>Sordariomycetidae</taxon>
        <taxon>Thyridiales</taxon>
        <taxon>Thyridiaceae</taxon>
        <taxon>Thyridium</taxon>
    </lineage>
</organism>
<keyword evidence="2 6" id="KW-0812">Transmembrane</keyword>
<feature type="transmembrane region" description="Helical" evidence="6">
    <location>
        <begin position="130"/>
        <end position="155"/>
    </location>
</feature>
<feature type="transmembrane region" description="Helical" evidence="6">
    <location>
        <begin position="52"/>
        <end position="72"/>
    </location>
</feature>
<dbReference type="RefSeq" id="XP_030998909.1">
    <property type="nucleotide sequence ID" value="XM_031137603.1"/>
</dbReference>
<dbReference type="GeneID" id="41970763"/>
<evidence type="ECO:0000256" key="1">
    <source>
        <dbReference type="ARBA" id="ARBA00004141"/>
    </source>
</evidence>
<dbReference type="InterPro" id="IPR008253">
    <property type="entry name" value="Marvel"/>
</dbReference>
<feature type="transmembrane region" description="Helical" evidence="6">
    <location>
        <begin position="79"/>
        <end position="100"/>
    </location>
</feature>
<feature type="domain" description="MARVEL" evidence="7">
    <location>
        <begin position="20"/>
        <end position="154"/>
    </location>
</feature>
<dbReference type="OrthoDB" id="5325022at2759"/>
<dbReference type="EMBL" id="SKBQ01000014">
    <property type="protein sequence ID" value="TPX17198.1"/>
    <property type="molecule type" value="Genomic_DNA"/>
</dbReference>
<accession>A0A507BKG4</accession>
<dbReference type="Pfam" id="PF01284">
    <property type="entry name" value="MARVEL"/>
    <property type="match status" value="1"/>
</dbReference>
<dbReference type="STRING" id="1093900.A0A507BKG4"/>
<reference evidence="8 9" key="1">
    <citation type="submission" date="2019-06" db="EMBL/GenBank/DDBJ databases">
        <title>Draft genome sequence of the filamentous fungus Phialemoniopsis curvata isolated from diesel fuel.</title>
        <authorList>
            <person name="Varaljay V.A."/>
            <person name="Lyon W.J."/>
            <person name="Crouch A.L."/>
            <person name="Drake C.E."/>
            <person name="Hollomon J.M."/>
            <person name="Nadeau L.J."/>
            <person name="Nunn H.S."/>
            <person name="Stevenson B.S."/>
            <person name="Bojanowski C.L."/>
            <person name="Crookes-Goodson W.J."/>
        </authorList>
    </citation>
    <scope>NUCLEOTIDE SEQUENCE [LARGE SCALE GENOMIC DNA]</scope>
    <source>
        <strain evidence="8 9">D216</strain>
    </source>
</reference>
<sequence length="295" mass="31781">MVAIAPGREHIPGHPKAFIAVRFISLIIGLVVLACDAYSLSRLAFSGNSLMMFTSIANLITCLYVIVAELGVPAAYNYWPVLGLDVFMAVFWLVSFALLASQVAPLFKGVTYCDWYYGCYSYELEGESLAWSAVLAAVAGLGGLEFALYIVALVIGSIYLSRHRKAGGHCMPLGAGAATSAPTAAAAPGGEKTEAGATYTSTVPLQEQQPPYQPQQQQPGYPAGQAMTPPPQQMHQPQPYYPQQTPSPLTAQSSVAGYPPQQQQQPQAQYHEVSGTQAGYNPQQQQQQHQQQQQQ</sequence>
<feature type="compositionally biased region" description="Low complexity" evidence="5">
    <location>
        <begin position="259"/>
        <end position="269"/>
    </location>
</feature>
<proteinExistence type="predicted"/>